<keyword evidence="4" id="KW-1185">Reference proteome</keyword>
<keyword evidence="2" id="KW-0812">Transmembrane</keyword>
<keyword evidence="2" id="KW-1133">Transmembrane helix</keyword>
<gene>
    <name evidence="3" type="ORF">SNAT2548_LOCUS21715</name>
</gene>
<dbReference type="AlphaFoldDB" id="A0A812QQN3"/>
<evidence type="ECO:0000313" key="4">
    <source>
        <dbReference type="Proteomes" id="UP000604046"/>
    </source>
</evidence>
<comment type="caution">
    <text evidence="3">The sequence shown here is derived from an EMBL/GenBank/DDBJ whole genome shotgun (WGS) entry which is preliminary data.</text>
</comment>
<feature type="transmembrane region" description="Helical" evidence="2">
    <location>
        <begin position="183"/>
        <end position="204"/>
    </location>
</feature>
<dbReference type="EMBL" id="CAJNDS010002261">
    <property type="protein sequence ID" value="CAE7398865.1"/>
    <property type="molecule type" value="Genomic_DNA"/>
</dbReference>
<keyword evidence="2" id="KW-0472">Membrane</keyword>
<feature type="transmembrane region" description="Helical" evidence="2">
    <location>
        <begin position="431"/>
        <end position="452"/>
    </location>
</feature>
<sequence length="570" mass="63269">MGQNACSCCAEERNEIAEKDFGALPAPVHFQEDLREPAQATDDCDMPSPFCEDDATQGPAHTKLSGLASATLISPGRSSPSRAEVLGSTSPLRRVPTREDRLEQGAQLYVDSELVRSISLESTLWGCGWLWRVRPAQMSQAQLDALWRRSAEADAFDVFLSHAWSTPGHQKYLSLLLSSGWQYALLAWAFAATLVMTLYILNVLPRPMTVSRNEDLLASGEARMAPWGYLSTFVFALSGLACAPHMCSSWRRTPGCFYDVACVNQGDPEQRERGIYGIGGFLAITKQLRILWSPPYLSRLWCVFEVAAYRKANPNGQLKLQPVFVERTILLAWISMFLFMGIFMFLRLSRLPVAVGVCAFYPGAHIVRRGYQQQEQMFRSLAEFDLNSMSCTNDFDQRFILSAVCQWYGSLEGFTDYVRGPLKEELTQSVVLARVPLQYCILIASPIAGFQLDTVASFLNAGASSDVVVRVILANLLAMPTMAVCVIYYFFWLCQRFARPCFSSCAMDYAQTAMVLCLFGLGLLPFAAVVRALAEGLAATLAAAGVSLAMFVVLLVQLHSFRCSRIFGRR</sequence>
<protein>
    <submittedName>
        <fullName evidence="3">Uncharacterized protein</fullName>
    </submittedName>
</protein>
<evidence type="ECO:0000313" key="3">
    <source>
        <dbReference type="EMBL" id="CAE7398865.1"/>
    </source>
</evidence>
<feature type="transmembrane region" description="Helical" evidence="2">
    <location>
        <begin position="352"/>
        <end position="371"/>
    </location>
</feature>
<feature type="transmembrane region" description="Helical" evidence="2">
    <location>
        <begin position="328"/>
        <end position="346"/>
    </location>
</feature>
<proteinExistence type="predicted"/>
<evidence type="ECO:0000256" key="1">
    <source>
        <dbReference type="SAM" id="MobiDB-lite"/>
    </source>
</evidence>
<reference evidence="3" key="1">
    <citation type="submission" date="2021-02" db="EMBL/GenBank/DDBJ databases">
        <authorList>
            <person name="Dougan E. K."/>
            <person name="Rhodes N."/>
            <person name="Thang M."/>
            <person name="Chan C."/>
        </authorList>
    </citation>
    <scope>NUCLEOTIDE SEQUENCE</scope>
</reference>
<name>A0A812QQN3_9DINO</name>
<feature type="transmembrane region" description="Helical" evidence="2">
    <location>
        <begin position="540"/>
        <end position="561"/>
    </location>
</feature>
<feature type="transmembrane region" description="Helical" evidence="2">
    <location>
        <begin position="472"/>
        <end position="492"/>
    </location>
</feature>
<organism evidence="3 4">
    <name type="scientific">Symbiodinium natans</name>
    <dbReference type="NCBI Taxonomy" id="878477"/>
    <lineage>
        <taxon>Eukaryota</taxon>
        <taxon>Sar</taxon>
        <taxon>Alveolata</taxon>
        <taxon>Dinophyceae</taxon>
        <taxon>Suessiales</taxon>
        <taxon>Symbiodiniaceae</taxon>
        <taxon>Symbiodinium</taxon>
    </lineage>
</organism>
<feature type="region of interest" description="Disordered" evidence="1">
    <location>
        <begin position="33"/>
        <end position="95"/>
    </location>
</feature>
<feature type="compositionally biased region" description="Polar residues" evidence="1">
    <location>
        <begin position="76"/>
        <end position="91"/>
    </location>
</feature>
<dbReference type="OrthoDB" id="438784at2759"/>
<accession>A0A812QQN3</accession>
<evidence type="ECO:0000256" key="2">
    <source>
        <dbReference type="SAM" id="Phobius"/>
    </source>
</evidence>
<feature type="transmembrane region" description="Helical" evidence="2">
    <location>
        <begin position="513"/>
        <end position="534"/>
    </location>
</feature>
<dbReference type="Proteomes" id="UP000604046">
    <property type="component" value="Unassembled WGS sequence"/>
</dbReference>